<name>A0AAU9YUX8_PHORO</name>
<keyword evidence="2" id="KW-0378">Hydrolase</keyword>
<dbReference type="PROSITE" id="PS01174">
    <property type="entry name" value="LIPASE_GDXG_SER"/>
    <property type="match status" value="1"/>
</dbReference>
<comment type="similarity">
    <text evidence="1">Belongs to the 'GDXG' lipolytic enzyme family.</text>
</comment>
<dbReference type="InterPro" id="IPR033140">
    <property type="entry name" value="Lipase_GDXG_put_SER_AS"/>
</dbReference>
<reference evidence="8" key="1">
    <citation type="submission" date="2022-06" db="EMBL/GenBank/DDBJ databases">
        <authorList>
            <person name="Andreotti S."/>
            <person name="Wyler E."/>
        </authorList>
    </citation>
    <scope>NUCLEOTIDE SEQUENCE</scope>
</reference>
<feature type="domain" description="Alpha/beta hydrolase fold-3" evidence="7">
    <location>
        <begin position="107"/>
        <end position="260"/>
    </location>
</feature>
<proteinExistence type="inferred from homology"/>
<evidence type="ECO:0000313" key="9">
    <source>
        <dbReference type="Proteomes" id="UP001152836"/>
    </source>
</evidence>
<comment type="caution">
    <text evidence="8">The sequence shown here is derived from an EMBL/GenBank/DDBJ whole genome shotgun (WGS) entry which is preliminary data.</text>
</comment>
<evidence type="ECO:0000256" key="6">
    <source>
        <dbReference type="SAM" id="Phobius"/>
    </source>
</evidence>
<feature type="active site" evidence="4">
    <location>
        <position position="341"/>
    </location>
</feature>
<dbReference type="InterPro" id="IPR013094">
    <property type="entry name" value="AB_hydrolase_3"/>
</dbReference>
<keyword evidence="6" id="KW-0812">Transmembrane</keyword>
<feature type="active site" evidence="4">
    <location>
        <position position="371"/>
    </location>
</feature>
<dbReference type="Gene3D" id="3.40.50.1820">
    <property type="entry name" value="alpha/beta hydrolase"/>
    <property type="match status" value="1"/>
</dbReference>
<dbReference type="SUPFAM" id="SSF53474">
    <property type="entry name" value="alpha/beta-Hydrolases"/>
    <property type="match status" value="1"/>
</dbReference>
<dbReference type="PANTHER" id="PTHR48081:SF28">
    <property type="entry name" value="ALPHA_BETA HYDROLASE FOLD-3 DOMAIN-CONTAINING PROTEIN"/>
    <property type="match status" value="1"/>
</dbReference>
<dbReference type="InterPro" id="IPR050300">
    <property type="entry name" value="GDXG_lipolytic_enzyme"/>
</dbReference>
<protein>
    <submittedName>
        <fullName evidence="8">Aadacl2fm3 protein</fullName>
    </submittedName>
</protein>
<evidence type="ECO:0000256" key="5">
    <source>
        <dbReference type="PROSITE-ProRule" id="PRU10038"/>
    </source>
</evidence>
<keyword evidence="6" id="KW-1133">Transmembrane helix</keyword>
<feature type="domain" description="Alpha/beta hydrolase fold-3" evidence="7">
    <location>
        <begin position="311"/>
        <end position="374"/>
    </location>
</feature>
<sequence>MRYKTLFFGLSCIIFAYYIYIPIPENIEEHWKVRIIDALMKVSSLMGTLFENMGIMKFEDFFFILMELQNTKPVSDENITVIDTDFSGIPVRLYLPKKKSDRQRPAVIYIHGGAFCFGSRKMLPFDFLNRLTANKLDAVVIAPDYRLAPQYPFPAALEDCVFVVKFLLQDKVIEKYGVDPSRICISGDSSGGTLAAAVTQLLQDDLEYINKIKAQALLYPGLQGIDTMMPSYQEYEHGPFLSRKVAIKVTCLYLAKDEELSKAILRNEYMPEGSRHLFKFVNWSDFLPAKYKKIHVYKEPVLGKLNASYPTLMDSRVSPLLATDSQLQRLPLTYILTCEHDILRDDGLIYVTRLRNAGVPVTHDHIEDGIHGAMAFATAPMYLNLGLRLIDKYISWLEQNL</sequence>
<organism evidence="8 9">
    <name type="scientific">Phodopus roborovskii</name>
    <name type="common">Roborovski's desert hamster</name>
    <name type="synonym">Cricetulus roborovskii</name>
    <dbReference type="NCBI Taxonomy" id="109678"/>
    <lineage>
        <taxon>Eukaryota</taxon>
        <taxon>Metazoa</taxon>
        <taxon>Chordata</taxon>
        <taxon>Craniata</taxon>
        <taxon>Vertebrata</taxon>
        <taxon>Euteleostomi</taxon>
        <taxon>Mammalia</taxon>
        <taxon>Eutheria</taxon>
        <taxon>Euarchontoglires</taxon>
        <taxon>Glires</taxon>
        <taxon>Rodentia</taxon>
        <taxon>Myomorpha</taxon>
        <taxon>Muroidea</taxon>
        <taxon>Cricetidae</taxon>
        <taxon>Cricetinae</taxon>
        <taxon>Phodopus</taxon>
    </lineage>
</organism>
<keyword evidence="9" id="KW-1185">Reference proteome</keyword>
<dbReference type="InterPro" id="IPR029058">
    <property type="entry name" value="AB_hydrolase_fold"/>
</dbReference>
<dbReference type="Proteomes" id="UP001152836">
    <property type="component" value="Unassembled WGS sequence"/>
</dbReference>
<evidence type="ECO:0000256" key="2">
    <source>
        <dbReference type="ARBA" id="ARBA00022801"/>
    </source>
</evidence>
<dbReference type="GO" id="GO:0052689">
    <property type="term" value="F:carboxylic ester hydrolase activity"/>
    <property type="evidence" value="ECO:0007669"/>
    <property type="project" value="InterPro"/>
</dbReference>
<accession>A0AAU9YUX8</accession>
<dbReference type="Pfam" id="PF07859">
    <property type="entry name" value="Abhydrolase_3"/>
    <property type="match status" value="2"/>
</dbReference>
<evidence type="ECO:0000256" key="3">
    <source>
        <dbReference type="ARBA" id="ARBA00023157"/>
    </source>
</evidence>
<dbReference type="InterPro" id="IPR017157">
    <property type="entry name" value="Arylacetamide_deacetylase"/>
</dbReference>
<keyword evidence="3" id="KW-1015">Disulfide bond</keyword>
<evidence type="ECO:0000256" key="4">
    <source>
        <dbReference type="PIRSR" id="PIRSR037251-1"/>
    </source>
</evidence>
<evidence type="ECO:0000313" key="8">
    <source>
        <dbReference type="EMBL" id="CAH6779103.1"/>
    </source>
</evidence>
<dbReference type="PIRSF" id="PIRSF037251">
    <property type="entry name" value="Arylacetamide_deacetylase"/>
    <property type="match status" value="1"/>
</dbReference>
<evidence type="ECO:0000256" key="1">
    <source>
        <dbReference type="ARBA" id="ARBA00010515"/>
    </source>
</evidence>
<keyword evidence="6" id="KW-0472">Membrane</keyword>
<dbReference type="GO" id="GO:0016020">
    <property type="term" value="C:membrane"/>
    <property type="evidence" value="ECO:0007669"/>
    <property type="project" value="InterPro"/>
</dbReference>
<gene>
    <name evidence="8" type="primary">Aadacl2fm3</name>
    <name evidence="8" type="ORF">PHOROB_LOCUS2729</name>
</gene>
<dbReference type="PANTHER" id="PTHR48081">
    <property type="entry name" value="AB HYDROLASE SUPERFAMILY PROTEIN C4A8.06C"/>
    <property type="match status" value="1"/>
</dbReference>
<evidence type="ECO:0000259" key="7">
    <source>
        <dbReference type="Pfam" id="PF07859"/>
    </source>
</evidence>
<feature type="transmembrane region" description="Helical" evidence="6">
    <location>
        <begin position="6"/>
        <end position="23"/>
    </location>
</feature>
<dbReference type="AlphaFoldDB" id="A0AAU9YUX8"/>
<dbReference type="EMBL" id="CALSGD010000527">
    <property type="protein sequence ID" value="CAH6779103.1"/>
    <property type="molecule type" value="Genomic_DNA"/>
</dbReference>
<feature type="active site" evidence="4 5">
    <location>
        <position position="189"/>
    </location>
</feature>